<evidence type="ECO:0000256" key="1">
    <source>
        <dbReference type="SAM" id="MobiDB-lite"/>
    </source>
</evidence>
<dbReference type="EMBL" id="JAHRIM010060623">
    <property type="protein sequence ID" value="MEQ2270908.1"/>
    <property type="molecule type" value="Genomic_DNA"/>
</dbReference>
<organism evidence="3 4">
    <name type="scientific">Xenotaenia resolanae</name>
    <dbReference type="NCBI Taxonomy" id="208358"/>
    <lineage>
        <taxon>Eukaryota</taxon>
        <taxon>Metazoa</taxon>
        <taxon>Chordata</taxon>
        <taxon>Craniata</taxon>
        <taxon>Vertebrata</taxon>
        <taxon>Euteleostomi</taxon>
        <taxon>Actinopterygii</taxon>
        <taxon>Neopterygii</taxon>
        <taxon>Teleostei</taxon>
        <taxon>Neoteleostei</taxon>
        <taxon>Acanthomorphata</taxon>
        <taxon>Ovalentaria</taxon>
        <taxon>Atherinomorphae</taxon>
        <taxon>Cyprinodontiformes</taxon>
        <taxon>Goodeidae</taxon>
        <taxon>Xenotaenia</taxon>
    </lineage>
</organism>
<feature type="domain" description="Transducer of regulated CREB activity middle" evidence="2">
    <location>
        <begin position="29"/>
        <end position="71"/>
    </location>
</feature>
<feature type="compositionally biased region" description="Polar residues" evidence="1">
    <location>
        <begin position="58"/>
        <end position="68"/>
    </location>
</feature>
<protein>
    <recommendedName>
        <fullName evidence="2">Transducer of regulated CREB activity middle domain-containing protein</fullName>
    </recommendedName>
</protein>
<sequence>MQLVLMSSFFSYCVNRSPAESLFVSHPFRTNSDSALHTSVMNPPMGDRFSRGGPALNPQGSRRSGQSDAESRRSE</sequence>
<proteinExistence type="predicted"/>
<evidence type="ECO:0000313" key="3">
    <source>
        <dbReference type="EMBL" id="MEQ2270908.1"/>
    </source>
</evidence>
<evidence type="ECO:0000259" key="2">
    <source>
        <dbReference type="Pfam" id="PF12885"/>
    </source>
</evidence>
<keyword evidence="4" id="KW-1185">Reference proteome</keyword>
<gene>
    <name evidence="3" type="ORF">XENORESO_016909</name>
</gene>
<feature type="region of interest" description="Disordered" evidence="1">
    <location>
        <begin position="35"/>
        <end position="75"/>
    </location>
</feature>
<reference evidence="3 4" key="1">
    <citation type="submission" date="2021-06" db="EMBL/GenBank/DDBJ databases">
        <authorList>
            <person name="Palmer J.M."/>
        </authorList>
    </citation>
    <scope>NUCLEOTIDE SEQUENCE [LARGE SCALE GENOMIC DNA]</scope>
    <source>
        <strain evidence="3 4">XR_2019</strain>
        <tissue evidence="3">Muscle</tissue>
    </source>
</reference>
<comment type="caution">
    <text evidence="3">The sequence shown here is derived from an EMBL/GenBank/DDBJ whole genome shotgun (WGS) entry which is preliminary data.</text>
</comment>
<dbReference type="Pfam" id="PF12885">
    <property type="entry name" value="TORC_M"/>
    <property type="match status" value="1"/>
</dbReference>
<dbReference type="InterPro" id="IPR024784">
    <property type="entry name" value="TORC_M"/>
</dbReference>
<dbReference type="Proteomes" id="UP001444071">
    <property type="component" value="Unassembled WGS sequence"/>
</dbReference>
<evidence type="ECO:0000313" key="4">
    <source>
        <dbReference type="Proteomes" id="UP001444071"/>
    </source>
</evidence>
<name>A0ABV0WPT8_9TELE</name>
<accession>A0ABV0WPT8</accession>